<dbReference type="CDD" id="cd01948">
    <property type="entry name" value="EAL"/>
    <property type="match status" value="1"/>
</dbReference>
<evidence type="ECO:0000259" key="3">
    <source>
        <dbReference type="PROSITE" id="PS50887"/>
    </source>
</evidence>
<dbReference type="NCBIfam" id="TIGR00254">
    <property type="entry name" value="GGDEF"/>
    <property type="match status" value="1"/>
</dbReference>
<dbReference type="CDD" id="cd01949">
    <property type="entry name" value="GGDEF"/>
    <property type="match status" value="1"/>
</dbReference>
<dbReference type="SUPFAM" id="SSF54631">
    <property type="entry name" value="CBS-domain pair"/>
    <property type="match status" value="1"/>
</dbReference>
<dbReference type="OrthoDB" id="9813903at2"/>
<organism evidence="5 6">
    <name type="scientific">Aneurinibacillus danicus</name>
    <dbReference type="NCBI Taxonomy" id="267746"/>
    <lineage>
        <taxon>Bacteria</taxon>
        <taxon>Bacillati</taxon>
        <taxon>Bacillota</taxon>
        <taxon>Bacilli</taxon>
        <taxon>Bacillales</taxon>
        <taxon>Paenibacillaceae</taxon>
        <taxon>Aneurinibacillus group</taxon>
        <taxon>Aneurinibacillus</taxon>
    </lineage>
</organism>
<dbReference type="InterPro" id="IPR046342">
    <property type="entry name" value="CBS_dom_sf"/>
</dbReference>
<evidence type="ECO:0000259" key="2">
    <source>
        <dbReference type="PROSITE" id="PS50883"/>
    </source>
</evidence>
<dbReference type="InterPro" id="IPR035919">
    <property type="entry name" value="EAL_sf"/>
</dbReference>
<dbReference type="Pfam" id="PF00990">
    <property type="entry name" value="GGDEF"/>
    <property type="match status" value="1"/>
</dbReference>
<evidence type="ECO:0000256" key="1">
    <source>
        <dbReference type="PROSITE-ProRule" id="PRU00703"/>
    </source>
</evidence>
<dbReference type="RefSeq" id="WP_146807953.1">
    <property type="nucleotide sequence ID" value="NZ_BJXX01000011.1"/>
</dbReference>
<reference evidence="5 6" key="1">
    <citation type="submission" date="2019-07" db="EMBL/GenBank/DDBJ databases">
        <title>Whole genome shotgun sequence of Aneurinibacillus danicus NBRC 102444.</title>
        <authorList>
            <person name="Hosoyama A."/>
            <person name="Uohara A."/>
            <person name="Ohji S."/>
            <person name="Ichikawa N."/>
        </authorList>
    </citation>
    <scope>NUCLEOTIDE SEQUENCE [LARGE SCALE GENOMIC DNA]</scope>
    <source>
        <strain evidence="5 6">NBRC 102444</strain>
    </source>
</reference>
<sequence length="750" mass="85220">MLSFFRNLREKKTPFVYTDQRVQIKKRLETELAARHHVVLLYLDIIKLSDIEMKFGYLTAGRILQYMDQALLVACRHTLKDPAQLIAIQKLWADDYAVYISFARNYADTLIHNICIELKQEVEKVLNHKVTHSHIRNIEVHIGYAKIEGQDLAKDMYSSVKLASQMAKCGFMSDEFREIQEFRSILEQENIHTVIQPIVSLKTGVPLGWETLVRGPEGSGFYSPGRLFSFAQKTGASFQLESMCRRQAIKRLKQLRPSEKLFINLDARSIDDPFLLRGKVFKTMEEHQLNPHNIVFEITERHAIKNFASFRSIIQEYRKKGYLIAVDDAGAGYSSLEAITEIYPDYIKLDMALIRNIDSDPVKQALVETFVQFADKVKCRIIGEGIETESELETLVKLGVDYGQGFLLGRPERESRPIAEQALNKLRQLQEERAPLVLEEPSGKIGDIVQSTICVDQDTLVREVHHIFERNTKIDSIVVLENKVPKGLIMRFQLYKILGGQYGISLYYEKPVAQLMNRSPLVVDRRENVEQVAKAAMERQSFHLYDVIIVTEKGKYMGVASVQSLLDMLAKAKLEIAAVSNPLTGLPGNVRIDREIAARLSRSEDFIVVYCDLDKFKWFNDQFGFELGDEIIRRTAQMLGTAIRVSGGKNCFLGHIGGDDFIIIAPPEHVPHIVSYVHQYFYSHFQDLAEEGKDVCSVLSISMAGVCCPADSYKTAGQVAERAARIKKEAKKIAGISYVEDSELCEDICT</sequence>
<accession>A0A511V4F1</accession>
<keyword evidence="1" id="KW-0129">CBS domain</keyword>
<dbReference type="InterPro" id="IPR000160">
    <property type="entry name" value="GGDEF_dom"/>
</dbReference>
<dbReference type="SUPFAM" id="SSF55073">
    <property type="entry name" value="Nucleotide cyclase"/>
    <property type="match status" value="1"/>
</dbReference>
<evidence type="ECO:0000259" key="4">
    <source>
        <dbReference type="PROSITE" id="PS51371"/>
    </source>
</evidence>
<dbReference type="PROSITE" id="PS51371">
    <property type="entry name" value="CBS"/>
    <property type="match status" value="1"/>
</dbReference>
<dbReference type="InterPro" id="IPR001633">
    <property type="entry name" value="EAL_dom"/>
</dbReference>
<feature type="domain" description="CBS" evidence="4">
    <location>
        <begin position="516"/>
        <end position="576"/>
    </location>
</feature>
<dbReference type="Proteomes" id="UP000321157">
    <property type="component" value="Unassembled WGS sequence"/>
</dbReference>
<dbReference type="Gene3D" id="3.30.70.270">
    <property type="match status" value="1"/>
</dbReference>
<evidence type="ECO:0000313" key="6">
    <source>
        <dbReference type="Proteomes" id="UP000321157"/>
    </source>
</evidence>
<dbReference type="SMART" id="SM00267">
    <property type="entry name" value="GGDEF"/>
    <property type="match status" value="1"/>
</dbReference>
<comment type="caution">
    <text evidence="5">The sequence shown here is derived from an EMBL/GenBank/DDBJ whole genome shotgun (WGS) entry which is preliminary data.</text>
</comment>
<proteinExistence type="predicted"/>
<dbReference type="Gene3D" id="3.10.580.10">
    <property type="entry name" value="CBS-domain"/>
    <property type="match status" value="1"/>
</dbReference>
<keyword evidence="6" id="KW-1185">Reference proteome</keyword>
<dbReference type="PROSITE" id="PS50887">
    <property type="entry name" value="GGDEF"/>
    <property type="match status" value="1"/>
</dbReference>
<gene>
    <name evidence="5" type="ORF">ADA01nite_01030</name>
</gene>
<protein>
    <submittedName>
        <fullName evidence="5">Diguanylate phosphodiesterase</fullName>
    </submittedName>
</protein>
<feature type="domain" description="GGDEF" evidence="3">
    <location>
        <begin position="604"/>
        <end position="744"/>
    </location>
</feature>
<dbReference type="AlphaFoldDB" id="A0A511V4F1"/>
<dbReference type="EMBL" id="BJXX01000011">
    <property type="protein sequence ID" value="GEN32643.1"/>
    <property type="molecule type" value="Genomic_DNA"/>
</dbReference>
<dbReference type="SMART" id="SM00052">
    <property type="entry name" value="EAL"/>
    <property type="match status" value="1"/>
</dbReference>
<dbReference type="PANTHER" id="PTHR33121:SF76">
    <property type="entry name" value="SIGNALING PROTEIN"/>
    <property type="match status" value="1"/>
</dbReference>
<dbReference type="Pfam" id="PF00563">
    <property type="entry name" value="EAL"/>
    <property type="match status" value="1"/>
</dbReference>
<dbReference type="Pfam" id="PF00571">
    <property type="entry name" value="CBS"/>
    <property type="match status" value="1"/>
</dbReference>
<dbReference type="Gene3D" id="3.20.20.450">
    <property type="entry name" value="EAL domain"/>
    <property type="match status" value="1"/>
</dbReference>
<dbReference type="InterPro" id="IPR043128">
    <property type="entry name" value="Rev_trsase/Diguanyl_cyclase"/>
</dbReference>
<feature type="domain" description="EAL" evidence="2">
    <location>
        <begin position="175"/>
        <end position="425"/>
    </location>
</feature>
<dbReference type="InterPro" id="IPR000644">
    <property type="entry name" value="CBS_dom"/>
</dbReference>
<dbReference type="SUPFAM" id="SSF141868">
    <property type="entry name" value="EAL domain-like"/>
    <property type="match status" value="1"/>
</dbReference>
<dbReference type="PANTHER" id="PTHR33121">
    <property type="entry name" value="CYCLIC DI-GMP PHOSPHODIESTERASE PDEF"/>
    <property type="match status" value="1"/>
</dbReference>
<dbReference type="InterPro" id="IPR029787">
    <property type="entry name" value="Nucleotide_cyclase"/>
</dbReference>
<dbReference type="InterPro" id="IPR050706">
    <property type="entry name" value="Cyclic-di-GMP_PDE-like"/>
</dbReference>
<name>A0A511V4F1_9BACL</name>
<dbReference type="GO" id="GO:0071111">
    <property type="term" value="F:cyclic-guanylate-specific phosphodiesterase activity"/>
    <property type="evidence" value="ECO:0007669"/>
    <property type="project" value="InterPro"/>
</dbReference>
<dbReference type="PROSITE" id="PS50883">
    <property type="entry name" value="EAL"/>
    <property type="match status" value="1"/>
</dbReference>
<evidence type="ECO:0000313" key="5">
    <source>
        <dbReference type="EMBL" id="GEN32643.1"/>
    </source>
</evidence>